<feature type="transmembrane region" description="Helical" evidence="9">
    <location>
        <begin position="361"/>
        <end position="379"/>
    </location>
</feature>
<feature type="transmembrane region" description="Helical" evidence="9">
    <location>
        <begin position="427"/>
        <end position="447"/>
    </location>
</feature>
<evidence type="ECO:0000256" key="2">
    <source>
        <dbReference type="ARBA" id="ARBA00005346"/>
    </source>
</evidence>
<feature type="transmembrane region" description="Helical" evidence="9">
    <location>
        <begin position="270"/>
        <end position="293"/>
    </location>
</feature>
<evidence type="ECO:0000256" key="4">
    <source>
        <dbReference type="ARBA" id="ARBA00022692"/>
    </source>
</evidence>
<reference evidence="11 12" key="1">
    <citation type="submission" date="2018-07" db="EMBL/GenBank/DDBJ databases">
        <title>Arthrobacter sp. nov., isolated from raw cow's milk with high bacterial count.</title>
        <authorList>
            <person name="Hahne J."/>
            <person name="Isele D."/>
            <person name="Lipski A."/>
        </authorList>
    </citation>
    <scope>NUCLEOTIDE SEQUENCE [LARGE SCALE GENOMIC DNA]</scope>
    <source>
        <strain evidence="11 12">JZ R-35</strain>
    </source>
</reference>
<dbReference type="GO" id="GO:0008137">
    <property type="term" value="F:NADH dehydrogenase (ubiquinone) activity"/>
    <property type="evidence" value="ECO:0007669"/>
    <property type="project" value="InterPro"/>
</dbReference>
<comment type="caution">
    <text evidence="11">The sequence shown here is derived from an EMBL/GenBank/DDBJ whole genome shotgun (WGS) entry which is preliminary data.</text>
</comment>
<evidence type="ECO:0000256" key="9">
    <source>
        <dbReference type="SAM" id="Phobius"/>
    </source>
</evidence>
<dbReference type="AlphaFoldDB" id="A0A399J7V5"/>
<name>A0A399J7V5_9MICC</name>
<dbReference type="Pfam" id="PF00361">
    <property type="entry name" value="Proton_antipo_M"/>
    <property type="match status" value="1"/>
</dbReference>
<dbReference type="PANTHER" id="PTHR42703">
    <property type="entry name" value="NADH DEHYDROGENASE"/>
    <property type="match status" value="1"/>
</dbReference>
<comment type="subcellular location">
    <subcellularLocation>
        <location evidence="1">Cell membrane</location>
        <topology evidence="1">Multi-pass membrane protein</topology>
    </subcellularLocation>
    <subcellularLocation>
        <location evidence="7">Membrane</location>
        <topology evidence="7">Multi-pass membrane protein</topology>
    </subcellularLocation>
</comment>
<evidence type="ECO:0000256" key="1">
    <source>
        <dbReference type="ARBA" id="ARBA00004651"/>
    </source>
</evidence>
<evidence type="ECO:0000256" key="5">
    <source>
        <dbReference type="ARBA" id="ARBA00022989"/>
    </source>
</evidence>
<sequence>MRHPGAGRGQARGRPPRRRRPRLRARPGDPGPGGRHRRPGGRGTPRHQEEPHGRRSQVIPDLTSLAPLAVMLPFLAAALTFVMRRHARAQRIISITTLSVVLALESLMLAWVWNHGASAVLLGGWAPPWGISLVVDEFSALMLAVSSVVSLIVLIYATAQGTADGDADGPVSVFFPTYLILVAGVSNAFLAGDLFNLYVGFEILLTASYVLLTLGGSPERIRAGTTYVVVSVLSSLLFLIAIAMIYGATGTVNLADLALKLGELPQGTQTVLHLMLLTAFGIKAAVFPLSFWLPDSYPTAPAPVTAVFAGLLTKVGVYAMVRTETLLFPANDLDNLLMWVALLTMIVGILGAVAQSDIKRMLSFTLTSHIGFMVFGLALNSQLGLSATIFYVAHHIVVQTSLFLVVGLIERRAGSSNLDSLGSLAKLAPVLAVLYFIPAMNLAGIPPFSGFLGKLGLLEAGVADGGWLAWVLVAASMVTSLLTLLAVARVWNRGFWRRAEDAEQADPMLLAAANEGVTVRTYEAVADFPESRYSDRGDVKVLPPVMVWCTGALVAVGLALTVFAGPLFSFSDRAAQNLRERTPYIESVLGEHHEIAPERGGEAK</sequence>
<keyword evidence="12" id="KW-1185">Reference proteome</keyword>
<dbReference type="PANTHER" id="PTHR42703:SF1">
    <property type="entry name" value="NA(+)_H(+) ANTIPORTER SUBUNIT D1"/>
    <property type="match status" value="1"/>
</dbReference>
<feature type="transmembrane region" description="Helical" evidence="9">
    <location>
        <begin position="467"/>
        <end position="488"/>
    </location>
</feature>
<feature type="transmembrane region" description="Helical" evidence="9">
    <location>
        <begin position="138"/>
        <end position="159"/>
    </location>
</feature>
<feature type="transmembrane region" description="Helical" evidence="9">
    <location>
        <begin position="300"/>
        <end position="321"/>
    </location>
</feature>
<feature type="transmembrane region" description="Helical" evidence="9">
    <location>
        <begin position="171"/>
        <end position="191"/>
    </location>
</feature>
<proteinExistence type="inferred from homology"/>
<feature type="compositionally biased region" description="Basic residues" evidence="8">
    <location>
        <begin position="14"/>
        <end position="25"/>
    </location>
</feature>
<feature type="transmembrane region" description="Helical" evidence="9">
    <location>
        <begin position="197"/>
        <end position="215"/>
    </location>
</feature>
<accession>A0A399J7V5</accession>
<feature type="transmembrane region" description="Helical" evidence="9">
    <location>
        <begin position="385"/>
        <end position="406"/>
    </location>
</feature>
<evidence type="ECO:0000256" key="7">
    <source>
        <dbReference type="RuleBase" id="RU000320"/>
    </source>
</evidence>
<feature type="domain" description="NADH:quinone oxidoreductase/Mrp antiporter transmembrane" evidence="10">
    <location>
        <begin position="191"/>
        <end position="478"/>
    </location>
</feature>
<keyword evidence="4 7" id="KW-0812">Transmembrane</keyword>
<organism evidence="11 12">
    <name type="scientific">Galactobacter valiniphilus</name>
    <dbReference type="NCBI Taxonomy" id="2676122"/>
    <lineage>
        <taxon>Bacteria</taxon>
        <taxon>Bacillati</taxon>
        <taxon>Actinomycetota</taxon>
        <taxon>Actinomycetes</taxon>
        <taxon>Micrococcales</taxon>
        <taxon>Micrococcaceae</taxon>
        <taxon>Galactobacter</taxon>
    </lineage>
</organism>
<feature type="transmembrane region" description="Helical" evidence="9">
    <location>
        <begin position="227"/>
        <end position="250"/>
    </location>
</feature>
<evidence type="ECO:0000256" key="3">
    <source>
        <dbReference type="ARBA" id="ARBA00022475"/>
    </source>
</evidence>
<evidence type="ECO:0000313" key="11">
    <source>
        <dbReference type="EMBL" id="RII41583.1"/>
    </source>
</evidence>
<keyword evidence="3" id="KW-1003">Cell membrane</keyword>
<evidence type="ECO:0000256" key="6">
    <source>
        <dbReference type="ARBA" id="ARBA00023136"/>
    </source>
</evidence>
<feature type="transmembrane region" description="Helical" evidence="9">
    <location>
        <begin position="65"/>
        <end position="83"/>
    </location>
</feature>
<dbReference type="InterPro" id="IPR050586">
    <property type="entry name" value="CPA3_Na-H_Antiporter_D"/>
</dbReference>
<protein>
    <submittedName>
        <fullName evidence="11">Na+/H+ antiporter subunit D</fullName>
    </submittedName>
</protein>
<dbReference type="GO" id="GO:0042773">
    <property type="term" value="P:ATP synthesis coupled electron transport"/>
    <property type="evidence" value="ECO:0007669"/>
    <property type="project" value="InterPro"/>
</dbReference>
<evidence type="ECO:0000256" key="8">
    <source>
        <dbReference type="SAM" id="MobiDB-lite"/>
    </source>
</evidence>
<dbReference type="NCBIfam" id="NF009308">
    <property type="entry name" value="PRK12665.1"/>
    <property type="match status" value="1"/>
</dbReference>
<feature type="compositionally biased region" description="Gly residues" evidence="8">
    <location>
        <begin position="1"/>
        <end position="10"/>
    </location>
</feature>
<dbReference type="GO" id="GO:0005886">
    <property type="term" value="C:plasma membrane"/>
    <property type="evidence" value="ECO:0007669"/>
    <property type="project" value="UniProtKB-SubCell"/>
</dbReference>
<feature type="region of interest" description="Disordered" evidence="8">
    <location>
        <begin position="1"/>
        <end position="57"/>
    </location>
</feature>
<comment type="similarity">
    <text evidence="2">Belongs to the CPA3 antiporters (TC 2.A.63) subunit D family.</text>
</comment>
<dbReference type="PRINTS" id="PR01437">
    <property type="entry name" value="NUOXDRDTASE4"/>
</dbReference>
<feature type="transmembrane region" description="Helical" evidence="9">
    <location>
        <begin position="95"/>
        <end position="113"/>
    </location>
</feature>
<gene>
    <name evidence="11" type="ORF">DWB68_12080</name>
</gene>
<feature type="transmembrane region" description="Helical" evidence="9">
    <location>
        <begin position="545"/>
        <end position="568"/>
    </location>
</feature>
<feature type="transmembrane region" description="Helical" evidence="9">
    <location>
        <begin position="336"/>
        <end position="354"/>
    </location>
</feature>
<evidence type="ECO:0000313" key="12">
    <source>
        <dbReference type="Proteomes" id="UP000265419"/>
    </source>
</evidence>
<dbReference type="InterPro" id="IPR001750">
    <property type="entry name" value="ND/Mrp_TM"/>
</dbReference>
<keyword evidence="5 9" id="KW-1133">Transmembrane helix</keyword>
<dbReference type="EMBL" id="QQXK01000025">
    <property type="protein sequence ID" value="RII41583.1"/>
    <property type="molecule type" value="Genomic_DNA"/>
</dbReference>
<evidence type="ECO:0000259" key="10">
    <source>
        <dbReference type="Pfam" id="PF00361"/>
    </source>
</evidence>
<dbReference type="InterPro" id="IPR003918">
    <property type="entry name" value="NADH_UbQ_OxRdtase"/>
</dbReference>
<dbReference type="Proteomes" id="UP000265419">
    <property type="component" value="Unassembled WGS sequence"/>
</dbReference>
<keyword evidence="6 9" id="KW-0472">Membrane</keyword>